<evidence type="ECO:0000313" key="1">
    <source>
        <dbReference type="EMBL" id="MCI40825.1"/>
    </source>
</evidence>
<dbReference type="AlphaFoldDB" id="A0A392RYY0"/>
<evidence type="ECO:0000313" key="2">
    <source>
        <dbReference type="Proteomes" id="UP000265520"/>
    </source>
</evidence>
<keyword evidence="2" id="KW-1185">Reference proteome</keyword>
<protein>
    <submittedName>
        <fullName evidence="1">Uncharacterized protein</fullName>
    </submittedName>
</protein>
<accession>A0A392RYY0</accession>
<feature type="non-terminal residue" evidence="1">
    <location>
        <position position="1"/>
    </location>
</feature>
<comment type="caution">
    <text evidence="1">The sequence shown here is derived from an EMBL/GenBank/DDBJ whole genome shotgun (WGS) entry which is preliminary data.</text>
</comment>
<sequence>ARGAAPMAPGAVSRAGGGGLLELARGAALWAPGAAA</sequence>
<organism evidence="1 2">
    <name type="scientific">Trifolium medium</name>
    <dbReference type="NCBI Taxonomy" id="97028"/>
    <lineage>
        <taxon>Eukaryota</taxon>
        <taxon>Viridiplantae</taxon>
        <taxon>Streptophyta</taxon>
        <taxon>Embryophyta</taxon>
        <taxon>Tracheophyta</taxon>
        <taxon>Spermatophyta</taxon>
        <taxon>Magnoliopsida</taxon>
        <taxon>eudicotyledons</taxon>
        <taxon>Gunneridae</taxon>
        <taxon>Pentapetalae</taxon>
        <taxon>rosids</taxon>
        <taxon>fabids</taxon>
        <taxon>Fabales</taxon>
        <taxon>Fabaceae</taxon>
        <taxon>Papilionoideae</taxon>
        <taxon>50 kb inversion clade</taxon>
        <taxon>NPAAA clade</taxon>
        <taxon>Hologalegina</taxon>
        <taxon>IRL clade</taxon>
        <taxon>Trifolieae</taxon>
        <taxon>Trifolium</taxon>
    </lineage>
</organism>
<proteinExistence type="predicted"/>
<name>A0A392RYY0_9FABA</name>
<dbReference type="EMBL" id="LXQA010284366">
    <property type="protein sequence ID" value="MCI40825.1"/>
    <property type="molecule type" value="Genomic_DNA"/>
</dbReference>
<dbReference type="Proteomes" id="UP000265520">
    <property type="component" value="Unassembled WGS sequence"/>
</dbReference>
<reference evidence="1 2" key="1">
    <citation type="journal article" date="2018" name="Front. Plant Sci.">
        <title>Red Clover (Trifolium pratense) and Zigzag Clover (T. medium) - A Picture of Genomic Similarities and Differences.</title>
        <authorList>
            <person name="Dluhosova J."/>
            <person name="Istvanek J."/>
            <person name="Nedelnik J."/>
            <person name="Repkova J."/>
        </authorList>
    </citation>
    <scope>NUCLEOTIDE SEQUENCE [LARGE SCALE GENOMIC DNA]</scope>
    <source>
        <strain evidence="2">cv. 10/8</strain>
        <tissue evidence="1">Leaf</tissue>
    </source>
</reference>